<dbReference type="AlphaFoldDB" id="A0AAV7QJF9"/>
<evidence type="ECO:0000313" key="2">
    <source>
        <dbReference type="Proteomes" id="UP001066276"/>
    </source>
</evidence>
<accession>A0AAV7QJF9</accession>
<dbReference type="EMBL" id="JANPWB010000010">
    <property type="protein sequence ID" value="KAJ1140676.1"/>
    <property type="molecule type" value="Genomic_DNA"/>
</dbReference>
<sequence>MSDGLTDAGVHFFKDGDLTAPAAVVLGSLVGPSRQECGSQAEIPGRLGQHKLPAASGNIVCREACRKRRTSSA</sequence>
<organism evidence="1 2">
    <name type="scientific">Pleurodeles waltl</name>
    <name type="common">Iberian ribbed newt</name>
    <dbReference type="NCBI Taxonomy" id="8319"/>
    <lineage>
        <taxon>Eukaryota</taxon>
        <taxon>Metazoa</taxon>
        <taxon>Chordata</taxon>
        <taxon>Craniata</taxon>
        <taxon>Vertebrata</taxon>
        <taxon>Euteleostomi</taxon>
        <taxon>Amphibia</taxon>
        <taxon>Batrachia</taxon>
        <taxon>Caudata</taxon>
        <taxon>Salamandroidea</taxon>
        <taxon>Salamandridae</taxon>
        <taxon>Pleurodelinae</taxon>
        <taxon>Pleurodeles</taxon>
    </lineage>
</organism>
<reference evidence="1" key="1">
    <citation type="journal article" date="2022" name="bioRxiv">
        <title>Sequencing and chromosome-scale assembly of the giantPleurodeles waltlgenome.</title>
        <authorList>
            <person name="Brown T."/>
            <person name="Elewa A."/>
            <person name="Iarovenko S."/>
            <person name="Subramanian E."/>
            <person name="Araus A.J."/>
            <person name="Petzold A."/>
            <person name="Susuki M."/>
            <person name="Suzuki K.-i.T."/>
            <person name="Hayashi T."/>
            <person name="Toyoda A."/>
            <person name="Oliveira C."/>
            <person name="Osipova E."/>
            <person name="Leigh N.D."/>
            <person name="Simon A."/>
            <person name="Yun M.H."/>
        </authorList>
    </citation>
    <scope>NUCLEOTIDE SEQUENCE</scope>
    <source>
        <strain evidence="1">20211129_DDA</strain>
        <tissue evidence="1">Liver</tissue>
    </source>
</reference>
<evidence type="ECO:0000313" key="1">
    <source>
        <dbReference type="EMBL" id="KAJ1140676.1"/>
    </source>
</evidence>
<comment type="caution">
    <text evidence="1">The sequence shown here is derived from an EMBL/GenBank/DDBJ whole genome shotgun (WGS) entry which is preliminary data.</text>
</comment>
<proteinExistence type="predicted"/>
<protein>
    <submittedName>
        <fullName evidence="1">Uncharacterized protein</fullName>
    </submittedName>
</protein>
<name>A0AAV7QJF9_PLEWA</name>
<dbReference type="Proteomes" id="UP001066276">
    <property type="component" value="Chromosome 6"/>
</dbReference>
<gene>
    <name evidence="1" type="ORF">NDU88_007024</name>
</gene>
<keyword evidence="2" id="KW-1185">Reference proteome</keyword>